<protein>
    <submittedName>
        <fullName evidence="1">Uncharacterized protein</fullName>
    </submittedName>
</protein>
<evidence type="ECO:0000313" key="1">
    <source>
        <dbReference type="EMBL" id="KAK7489908.1"/>
    </source>
</evidence>
<dbReference type="EMBL" id="JACVVK020000133">
    <property type="protein sequence ID" value="KAK7489908.1"/>
    <property type="molecule type" value="Genomic_DNA"/>
</dbReference>
<sequence>MCHKNRKRGGARVKIDCLIACTVSGSAVHGMIMAIHTDRDSCVGVANTRETFRNHLVHIDKQRHFGHCVTLVSAHRPHFPKTESPFRIMTSVLPNKQEFARGTQSV</sequence>
<accession>A0ABD0KRK5</accession>
<organism evidence="1 2">
    <name type="scientific">Batillaria attramentaria</name>
    <dbReference type="NCBI Taxonomy" id="370345"/>
    <lineage>
        <taxon>Eukaryota</taxon>
        <taxon>Metazoa</taxon>
        <taxon>Spiralia</taxon>
        <taxon>Lophotrochozoa</taxon>
        <taxon>Mollusca</taxon>
        <taxon>Gastropoda</taxon>
        <taxon>Caenogastropoda</taxon>
        <taxon>Sorbeoconcha</taxon>
        <taxon>Cerithioidea</taxon>
        <taxon>Batillariidae</taxon>
        <taxon>Batillaria</taxon>
    </lineage>
</organism>
<reference evidence="1 2" key="1">
    <citation type="journal article" date="2023" name="Sci. Data">
        <title>Genome assembly of the Korean intertidal mud-creeper Batillaria attramentaria.</title>
        <authorList>
            <person name="Patra A.K."/>
            <person name="Ho P.T."/>
            <person name="Jun S."/>
            <person name="Lee S.J."/>
            <person name="Kim Y."/>
            <person name="Won Y.J."/>
        </authorList>
    </citation>
    <scope>NUCLEOTIDE SEQUENCE [LARGE SCALE GENOMIC DNA]</scope>
    <source>
        <strain evidence="1">Wonlab-2016</strain>
    </source>
</reference>
<dbReference type="Proteomes" id="UP001519460">
    <property type="component" value="Unassembled WGS sequence"/>
</dbReference>
<name>A0ABD0KRK5_9CAEN</name>
<gene>
    <name evidence="1" type="ORF">BaRGS_00018930</name>
</gene>
<keyword evidence="2" id="KW-1185">Reference proteome</keyword>
<proteinExistence type="predicted"/>
<evidence type="ECO:0000313" key="2">
    <source>
        <dbReference type="Proteomes" id="UP001519460"/>
    </source>
</evidence>
<comment type="caution">
    <text evidence="1">The sequence shown here is derived from an EMBL/GenBank/DDBJ whole genome shotgun (WGS) entry which is preliminary data.</text>
</comment>
<dbReference type="AlphaFoldDB" id="A0ABD0KRK5"/>